<keyword evidence="2" id="KW-1185">Reference proteome</keyword>
<dbReference type="EMBL" id="CAKXZS010000023">
    <property type="protein sequence ID" value="CAH2402093.1"/>
    <property type="molecule type" value="Genomic_DNA"/>
</dbReference>
<sequence>MHIGRTAATILIPRAIEIICNKDAEHGLHDDFSGLILMASFALAGSGRAQTISYGDAITVLAKTAAQTS</sequence>
<name>A0ABM9DZ64_9HYPH</name>
<comment type="caution">
    <text evidence="1">The sequence shown here is derived from an EMBL/GenBank/DDBJ whole genome shotgun (WGS) entry which is preliminary data.</text>
</comment>
<organism evidence="1 2">
    <name type="scientific">Mesorhizobium ventifaucium</name>
    <dbReference type="NCBI Taxonomy" id="666020"/>
    <lineage>
        <taxon>Bacteria</taxon>
        <taxon>Pseudomonadati</taxon>
        <taxon>Pseudomonadota</taxon>
        <taxon>Alphaproteobacteria</taxon>
        <taxon>Hyphomicrobiales</taxon>
        <taxon>Phyllobacteriaceae</taxon>
        <taxon>Mesorhizobium</taxon>
    </lineage>
</organism>
<reference evidence="1" key="1">
    <citation type="submission" date="2022-03" db="EMBL/GenBank/DDBJ databases">
        <authorList>
            <person name="Brunel B."/>
        </authorList>
    </citation>
    <scope>NUCLEOTIDE SEQUENCE</scope>
    <source>
        <strain evidence="1">STM4922sample</strain>
    </source>
</reference>
<protein>
    <submittedName>
        <fullName evidence="1">Uncharacterized protein</fullName>
    </submittedName>
</protein>
<evidence type="ECO:0000313" key="2">
    <source>
        <dbReference type="Proteomes" id="UP001152604"/>
    </source>
</evidence>
<evidence type="ECO:0000313" key="1">
    <source>
        <dbReference type="EMBL" id="CAH2402093.1"/>
    </source>
</evidence>
<proteinExistence type="predicted"/>
<accession>A0ABM9DZ64</accession>
<gene>
    <name evidence="1" type="ORF">MES4922_30467</name>
</gene>
<dbReference type="Proteomes" id="UP001152604">
    <property type="component" value="Unassembled WGS sequence"/>
</dbReference>